<sequence length="222" mass="23822">EQLDRLQDLIKALREAGEAQAAAVALATKAHTRLATVSGGEAGVLAGAATAEQPRVELLAALRRQNEVLGEAPSLHYDLLLAAAERELDDSEAMQDALTSLEGLHHRLRDAKQRVTTLEATQKRLRDGSGAAPSALGKLFGQKDRDVQMQDVAEQLSKSSEEAQSAEVWYAAARIVTIGSELDAAVAEKVALHRWLRDQIALRSRGTALRLAAVWEALAPPA</sequence>
<reference evidence="2" key="1">
    <citation type="submission" date="2021-02" db="EMBL/GenBank/DDBJ databases">
        <authorList>
            <person name="Dougan E. K."/>
            <person name="Rhodes N."/>
            <person name="Thang M."/>
            <person name="Chan C."/>
        </authorList>
    </citation>
    <scope>NUCLEOTIDE SEQUENCE</scope>
</reference>
<accession>A0A813LQA7</accession>
<gene>
    <name evidence="2" type="ORF">PGLA2088_LOCUS47868</name>
</gene>
<evidence type="ECO:0000313" key="3">
    <source>
        <dbReference type="Proteomes" id="UP000626109"/>
    </source>
</evidence>
<keyword evidence="1" id="KW-0175">Coiled coil</keyword>
<name>A0A813LQA7_POLGL</name>
<dbReference type="EMBL" id="CAJNNW010036552">
    <property type="protein sequence ID" value="CAE8735500.1"/>
    <property type="molecule type" value="Genomic_DNA"/>
</dbReference>
<feature type="non-terminal residue" evidence="2">
    <location>
        <position position="222"/>
    </location>
</feature>
<feature type="coiled-coil region" evidence="1">
    <location>
        <begin position="81"/>
        <end position="121"/>
    </location>
</feature>
<protein>
    <submittedName>
        <fullName evidence="2">Uncharacterized protein</fullName>
    </submittedName>
</protein>
<comment type="caution">
    <text evidence="2">The sequence shown here is derived from an EMBL/GenBank/DDBJ whole genome shotgun (WGS) entry which is preliminary data.</text>
</comment>
<proteinExistence type="predicted"/>
<organism evidence="2 3">
    <name type="scientific">Polarella glacialis</name>
    <name type="common">Dinoflagellate</name>
    <dbReference type="NCBI Taxonomy" id="89957"/>
    <lineage>
        <taxon>Eukaryota</taxon>
        <taxon>Sar</taxon>
        <taxon>Alveolata</taxon>
        <taxon>Dinophyceae</taxon>
        <taxon>Suessiales</taxon>
        <taxon>Suessiaceae</taxon>
        <taxon>Polarella</taxon>
    </lineage>
</organism>
<dbReference type="Proteomes" id="UP000626109">
    <property type="component" value="Unassembled WGS sequence"/>
</dbReference>
<evidence type="ECO:0000256" key="1">
    <source>
        <dbReference type="SAM" id="Coils"/>
    </source>
</evidence>
<evidence type="ECO:0000313" key="2">
    <source>
        <dbReference type="EMBL" id="CAE8735500.1"/>
    </source>
</evidence>
<dbReference type="AlphaFoldDB" id="A0A813LQA7"/>